<gene>
    <name evidence="2" type="ORF">NE237_013805</name>
</gene>
<dbReference type="OrthoDB" id="755659at2759"/>
<protein>
    <submittedName>
        <fullName evidence="2">Uncharacterized protein</fullName>
    </submittedName>
</protein>
<evidence type="ECO:0000313" key="2">
    <source>
        <dbReference type="EMBL" id="KAJ4957022.1"/>
    </source>
</evidence>
<accession>A0A9Q0GZB8</accession>
<sequence>MMDAVELPLPAAVAVSKLLTTEGFSRAGVTTVEEADARKTDYVSIVGSPPINGCISSCSPNDVMCVVSTSEQDSVSRRRKAEVGICRDEKQPSNFQSENITKQCGDLNSSLLMLPKSAGKQCNRKAGKVRSTSPCSKRQRTDKLEDTTNLDGTDDSIAMSGKLGSGQAKCTFAEKSRLLKQKHGHDGKRVKAKNKLDPFFAKAGLLGSSSAVGGNNILGIYGPKSDIHDATKQVDELSLNELLDGSYKCPTLCQDKGKKAANTNENILHSVRKACSILQLQRPVQKALTWLVTSGSCGTSSMDCYKVDTNTANLTSSRKPKDMLVHIALPPAKDLDSLLLDVAKPAVSSRSSADLRSSKLTSKRVGLPPFSWSHNIGLPCKTNVDVGKLCTTKSTCQVRWVRIGSAASSLGDACGCFSDLDSLTYDHSLVPSRGLKLGLPEDEKVPFVHVKLPWHESSSSTGKFLPASHIREAEWAMKYQGKSDILKGSSTNNFQFQEHIDNCFEKELPERKGEGGCADSCYGSSIKSAVGGCNNLSSNSFIIEDSKQAVHSPGLLAAAQILCDIASDFRKQNQINGKIRWPKKPSQKAMKARRSKYSTGKSVVLSIPAKSVIGSDDMVKVDDQRTLLKPNKFHRVDKRKDLGYNNHGRELIKCLTPASSRLSPSKLEADSVSDSKLLNTDMVNLLGMKPLPTRVQEECKSHQKPRKPLTVDWGRGRCKKE</sequence>
<reference evidence="2" key="1">
    <citation type="journal article" date="2023" name="Plant J.">
        <title>The genome of the king protea, Protea cynaroides.</title>
        <authorList>
            <person name="Chang J."/>
            <person name="Duong T.A."/>
            <person name="Schoeman C."/>
            <person name="Ma X."/>
            <person name="Roodt D."/>
            <person name="Barker N."/>
            <person name="Li Z."/>
            <person name="Van de Peer Y."/>
            <person name="Mizrachi E."/>
        </authorList>
    </citation>
    <scope>NUCLEOTIDE SEQUENCE</scope>
    <source>
        <tissue evidence="2">Young leaves</tissue>
    </source>
</reference>
<feature type="region of interest" description="Disordered" evidence="1">
    <location>
        <begin position="122"/>
        <end position="160"/>
    </location>
</feature>
<dbReference type="PANTHER" id="PTHR36723:SF1">
    <property type="entry name" value="F22C12.19"/>
    <property type="match status" value="1"/>
</dbReference>
<dbReference type="Proteomes" id="UP001141806">
    <property type="component" value="Unassembled WGS sequence"/>
</dbReference>
<comment type="caution">
    <text evidence="2">The sequence shown here is derived from an EMBL/GenBank/DDBJ whole genome shotgun (WGS) entry which is preliminary data.</text>
</comment>
<evidence type="ECO:0000256" key="1">
    <source>
        <dbReference type="SAM" id="MobiDB-lite"/>
    </source>
</evidence>
<dbReference type="PANTHER" id="PTHR36723">
    <property type="entry name" value="F22C12.19"/>
    <property type="match status" value="1"/>
</dbReference>
<dbReference type="EMBL" id="JAMYWD010000011">
    <property type="protein sequence ID" value="KAJ4957022.1"/>
    <property type="molecule type" value="Genomic_DNA"/>
</dbReference>
<dbReference type="AlphaFoldDB" id="A0A9Q0GZB8"/>
<keyword evidence="3" id="KW-1185">Reference proteome</keyword>
<proteinExistence type="predicted"/>
<evidence type="ECO:0000313" key="3">
    <source>
        <dbReference type="Proteomes" id="UP001141806"/>
    </source>
</evidence>
<feature type="region of interest" description="Disordered" evidence="1">
    <location>
        <begin position="696"/>
        <end position="721"/>
    </location>
</feature>
<name>A0A9Q0GZB8_9MAGN</name>
<organism evidence="2 3">
    <name type="scientific">Protea cynaroides</name>
    <dbReference type="NCBI Taxonomy" id="273540"/>
    <lineage>
        <taxon>Eukaryota</taxon>
        <taxon>Viridiplantae</taxon>
        <taxon>Streptophyta</taxon>
        <taxon>Embryophyta</taxon>
        <taxon>Tracheophyta</taxon>
        <taxon>Spermatophyta</taxon>
        <taxon>Magnoliopsida</taxon>
        <taxon>Proteales</taxon>
        <taxon>Proteaceae</taxon>
        <taxon>Protea</taxon>
    </lineage>
</organism>